<dbReference type="STRING" id="1850517.A8708_04910"/>
<proteinExistence type="predicted"/>
<protein>
    <submittedName>
        <fullName evidence="5">MarR family transcriptional regulator</fullName>
    </submittedName>
</protein>
<dbReference type="RefSeq" id="WP_068668956.1">
    <property type="nucleotide sequence ID" value="NZ_LYPB01000087.1"/>
</dbReference>
<reference evidence="5 6" key="1">
    <citation type="submission" date="2016-05" db="EMBL/GenBank/DDBJ databases">
        <title>Paenibacillus sp. 1ZS3-15 nov., isolated from the rhizosphere soil.</title>
        <authorList>
            <person name="Zhang X.X."/>
            <person name="Zhang J."/>
        </authorList>
    </citation>
    <scope>NUCLEOTIDE SEQUENCE [LARGE SCALE GENOMIC DNA]</scope>
    <source>
        <strain evidence="5 6">1ZS3-15</strain>
    </source>
</reference>
<name>A0A198A1F2_9BACL</name>
<evidence type="ECO:0000259" key="4">
    <source>
        <dbReference type="PROSITE" id="PS51118"/>
    </source>
</evidence>
<dbReference type="GO" id="GO:0003677">
    <property type="term" value="F:DNA binding"/>
    <property type="evidence" value="ECO:0007669"/>
    <property type="project" value="UniProtKB-KW"/>
</dbReference>
<dbReference type="Gene3D" id="1.10.10.10">
    <property type="entry name" value="Winged helix-like DNA-binding domain superfamily/Winged helix DNA-binding domain"/>
    <property type="match status" value="1"/>
</dbReference>
<dbReference type="Proteomes" id="UP000078454">
    <property type="component" value="Unassembled WGS sequence"/>
</dbReference>
<evidence type="ECO:0000313" key="6">
    <source>
        <dbReference type="Proteomes" id="UP000078454"/>
    </source>
</evidence>
<accession>A0A198A1F2</accession>
<evidence type="ECO:0000256" key="2">
    <source>
        <dbReference type="ARBA" id="ARBA00023125"/>
    </source>
</evidence>
<evidence type="ECO:0000256" key="1">
    <source>
        <dbReference type="ARBA" id="ARBA00023015"/>
    </source>
</evidence>
<dbReference type="PANTHER" id="PTHR33204">
    <property type="entry name" value="TRANSCRIPTIONAL REGULATOR, MARR FAMILY"/>
    <property type="match status" value="1"/>
</dbReference>
<feature type="domain" description="HTH hxlR-type" evidence="4">
    <location>
        <begin position="6"/>
        <end position="104"/>
    </location>
</feature>
<dbReference type="AlphaFoldDB" id="A0A198A1F2"/>
<dbReference type="Pfam" id="PF01638">
    <property type="entry name" value="HxlR"/>
    <property type="match status" value="1"/>
</dbReference>
<evidence type="ECO:0000313" key="5">
    <source>
        <dbReference type="EMBL" id="OAS14843.1"/>
    </source>
</evidence>
<dbReference type="SUPFAM" id="SSF46785">
    <property type="entry name" value="Winged helix' DNA-binding domain"/>
    <property type="match status" value="1"/>
</dbReference>
<dbReference type="EMBL" id="LYPB01000087">
    <property type="protein sequence ID" value="OAS14843.1"/>
    <property type="molecule type" value="Genomic_DNA"/>
</dbReference>
<comment type="caution">
    <text evidence="5">The sequence shown here is derived from an EMBL/GenBank/DDBJ whole genome shotgun (WGS) entry which is preliminary data.</text>
</comment>
<keyword evidence="3" id="KW-0804">Transcription</keyword>
<dbReference type="InterPro" id="IPR036388">
    <property type="entry name" value="WH-like_DNA-bd_sf"/>
</dbReference>
<keyword evidence="1" id="KW-0805">Transcription regulation</keyword>
<organism evidence="5 6">
    <name type="scientific">Paenibacillus oryzisoli</name>
    <dbReference type="NCBI Taxonomy" id="1850517"/>
    <lineage>
        <taxon>Bacteria</taxon>
        <taxon>Bacillati</taxon>
        <taxon>Bacillota</taxon>
        <taxon>Bacilli</taxon>
        <taxon>Bacillales</taxon>
        <taxon>Paenibacillaceae</taxon>
        <taxon>Paenibacillus</taxon>
    </lineage>
</organism>
<dbReference type="PANTHER" id="PTHR33204:SF38">
    <property type="entry name" value="HTH-TYPE TRANSCRIPTIONAL ACTIVATOR HXLR"/>
    <property type="match status" value="1"/>
</dbReference>
<dbReference type="InterPro" id="IPR002577">
    <property type="entry name" value="HTH_HxlR"/>
</dbReference>
<keyword evidence="2" id="KW-0238">DNA-binding</keyword>
<sequence length="115" mass="13315">MKTYYCDLEVTLEVLGGKWKGLILYHLIKGTKRTSELKRLMPNITQKMLIQTLRELETSGLIHRKMYNEVPPRVEYSATELGLTLESVLKALCHWGADYAQLSFAQDEFEVLHVE</sequence>
<keyword evidence="6" id="KW-1185">Reference proteome</keyword>
<dbReference type="PROSITE" id="PS51118">
    <property type="entry name" value="HTH_HXLR"/>
    <property type="match status" value="1"/>
</dbReference>
<gene>
    <name evidence="5" type="ORF">A8708_04910</name>
</gene>
<evidence type="ECO:0000256" key="3">
    <source>
        <dbReference type="ARBA" id="ARBA00023163"/>
    </source>
</evidence>
<dbReference type="OrthoDB" id="9791143at2"/>
<dbReference type="InterPro" id="IPR036390">
    <property type="entry name" value="WH_DNA-bd_sf"/>
</dbReference>